<evidence type="ECO:0000313" key="1">
    <source>
        <dbReference type="EMBL" id="MCM2676462.1"/>
    </source>
</evidence>
<name>A0ABT0XKU9_9BACI</name>
<dbReference type="Proteomes" id="UP001203665">
    <property type="component" value="Unassembled WGS sequence"/>
</dbReference>
<dbReference type="EMBL" id="JAMQJY010000001">
    <property type="protein sequence ID" value="MCM2676462.1"/>
    <property type="molecule type" value="Genomic_DNA"/>
</dbReference>
<dbReference type="RefSeq" id="WP_251608640.1">
    <property type="nucleotide sequence ID" value="NZ_JAMQJY010000001.1"/>
</dbReference>
<protein>
    <submittedName>
        <fullName evidence="1">Uncharacterized protein</fullName>
    </submittedName>
</protein>
<proteinExistence type="predicted"/>
<keyword evidence="2" id="KW-1185">Reference proteome</keyword>
<evidence type="ECO:0000313" key="2">
    <source>
        <dbReference type="Proteomes" id="UP001203665"/>
    </source>
</evidence>
<organism evidence="1 2">
    <name type="scientific">Alkalicoccobacillus plakortidis</name>
    <dbReference type="NCBI Taxonomy" id="444060"/>
    <lineage>
        <taxon>Bacteria</taxon>
        <taxon>Bacillati</taxon>
        <taxon>Bacillota</taxon>
        <taxon>Bacilli</taxon>
        <taxon>Bacillales</taxon>
        <taxon>Bacillaceae</taxon>
        <taxon>Alkalicoccobacillus</taxon>
    </lineage>
</organism>
<accession>A0ABT0XKU9</accession>
<gene>
    <name evidence="1" type="ORF">NDM98_13855</name>
</gene>
<comment type="caution">
    <text evidence="1">The sequence shown here is derived from an EMBL/GenBank/DDBJ whole genome shotgun (WGS) entry which is preliminary data.</text>
</comment>
<reference evidence="1" key="1">
    <citation type="submission" date="2022-06" db="EMBL/GenBank/DDBJ databases">
        <title>Alkalicoccobacillus porphyridii sp. nov., isolated from a marine red alga, Porphyridium purpureum and reclassification of Shouchella plakortidis and Shouchella gibsonii as Alkalicoccobacillus plakortidis comb. nov. and Alkalicoccobacillus gibsonii comb. nov.</title>
        <authorList>
            <person name="Kim K.H."/>
            <person name="Lee J.K."/>
            <person name="Han D.M."/>
            <person name="Baek J.H."/>
            <person name="Jeon C.O."/>
        </authorList>
    </citation>
    <scope>NUCLEOTIDE SEQUENCE</scope>
    <source>
        <strain evidence="1">DSM 19153</strain>
    </source>
</reference>
<sequence length="119" mass="13575">MIVPVQALQEGCIVKTDIYSLAPTPLIKSHTVLKETHLAFLKAFSIKEIDIEYALADGDSFHPADLSEVEPDADEVNPSFFIDTMRQFVFLKDILNHGKQVCLLLFMNCEQLWFLYLKV</sequence>